<keyword evidence="3" id="KW-1185">Reference proteome</keyword>
<dbReference type="Gene3D" id="1.20.120.450">
    <property type="entry name" value="dinb family like domain"/>
    <property type="match status" value="1"/>
</dbReference>
<proteinExistence type="predicted"/>
<reference evidence="2 3" key="1">
    <citation type="submission" date="2018-10" db="EMBL/GenBank/DDBJ databases">
        <title>Falsibacillus sp. genome draft.</title>
        <authorList>
            <person name="Shi S."/>
        </authorList>
    </citation>
    <scope>NUCLEOTIDE SEQUENCE [LARGE SCALE GENOMIC DNA]</scope>
    <source>
        <strain evidence="2 3">GY 10110</strain>
    </source>
</reference>
<dbReference type="InterPro" id="IPR024775">
    <property type="entry name" value="DinB-like"/>
</dbReference>
<dbReference type="Pfam" id="PF12867">
    <property type="entry name" value="DinB_2"/>
    <property type="match status" value="1"/>
</dbReference>
<sequence>MKEIDRILDQLEASMNGNAWHGPSLFELLYEIDAERAAAYPCTSVHSIWEIVLHLTSTHELVIKRLQGIDAVSNEKDDWPSVTSITNDSWEEDLQHLKDLHLQLLTEIHRLADTELDNPIVEGFSTIYRTLHGVIQHILYHTGQIAILRKLTIND</sequence>
<dbReference type="AlphaFoldDB" id="A0A3L7JW38"/>
<evidence type="ECO:0000259" key="1">
    <source>
        <dbReference type="Pfam" id="PF12867"/>
    </source>
</evidence>
<dbReference type="InterPro" id="IPR034660">
    <property type="entry name" value="DinB/YfiT-like"/>
</dbReference>
<evidence type="ECO:0000313" key="3">
    <source>
        <dbReference type="Proteomes" id="UP000276770"/>
    </source>
</evidence>
<dbReference type="OrthoDB" id="9798830at2"/>
<dbReference type="SUPFAM" id="SSF109854">
    <property type="entry name" value="DinB/YfiT-like putative metalloenzymes"/>
    <property type="match status" value="1"/>
</dbReference>
<dbReference type="Proteomes" id="UP000276770">
    <property type="component" value="Unassembled WGS sequence"/>
</dbReference>
<protein>
    <submittedName>
        <fullName evidence="2">DinB family protein</fullName>
    </submittedName>
</protein>
<comment type="caution">
    <text evidence="2">The sequence shown here is derived from an EMBL/GenBank/DDBJ whole genome shotgun (WGS) entry which is preliminary data.</text>
</comment>
<feature type="domain" description="DinB-like" evidence="1">
    <location>
        <begin position="25"/>
        <end position="143"/>
    </location>
</feature>
<gene>
    <name evidence="2" type="ORF">D9X91_14840</name>
</gene>
<dbReference type="EMBL" id="RCVZ01000010">
    <property type="protein sequence ID" value="RLQ94329.1"/>
    <property type="molecule type" value="Genomic_DNA"/>
</dbReference>
<evidence type="ECO:0000313" key="2">
    <source>
        <dbReference type="EMBL" id="RLQ94329.1"/>
    </source>
</evidence>
<accession>A0A3L7JW38</accession>
<name>A0A3L7JW38_9BACI</name>
<organism evidence="2 3">
    <name type="scientific">Falsibacillus albus</name>
    <dbReference type="NCBI Taxonomy" id="2478915"/>
    <lineage>
        <taxon>Bacteria</taxon>
        <taxon>Bacillati</taxon>
        <taxon>Bacillota</taxon>
        <taxon>Bacilli</taxon>
        <taxon>Bacillales</taxon>
        <taxon>Bacillaceae</taxon>
        <taxon>Falsibacillus</taxon>
    </lineage>
</organism>
<dbReference type="RefSeq" id="WP_121681420.1">
    <property type="nucleotide sequence ID" value="NZ_RCVZ01000010.1"/>
</dbReference>